<accession>A0A5M3MGD2</accession>
<dbReference type="RefSeq" id="XP_007772053.1">
    <property type="nucleotide sequence ID" value="XM_007773863.1"/>
</dbReference>
<organism evidence="1 2">
    <name type="scientific">Coniophora puteana (strain RWD-64-598)</name>
    <name type="common">Brown rot fungus</name>
    <dbReference type="NCBI Taxonomy" id="741705"/>
    <lineage>
        <taxon>Eukaryota</taxon>
        <taxon>Fungi</taxon>
        <taxon>Dikarya</taxon>
        <taxon>Basidiomycota</taxon>
        <taxon>Agaricomycotina</taxon>
        <taxon>Agaricomycetes</taxon>
        <taxon>Agaricomycetidae</taxon>
        <taxon>Boletales</taxon>
        <taxon>Coniophorineae</taxon>
        <taxon>Coniophoraceae</taxon>
        <taxon>Coniophora</taxon>
    </lineage>
</organism>
<dbReference type="KEGG" id="cput:CONPUDRAFT_84083"/>
<keyword evidence="2" id="KW-1185">Reference proteome</keyword>
<dbReference type="Proteomes" id="UP000053558">
    <property type="component" value="Unassembled WGS sequence"/>
</dbReference>
<reference evidence="2" key="1">
    <citation type="journal article" date="2012" name="Science">
        <title>The Paleozoic origin of enzymatic lignin decomposition reconstructed from 31 fungal genomes.</title>
        <authorList>
            <person name="Floudas D."/>
            <person name="Binder M."/>
            <person name="Riley R."/>
            <person name="Barry K."/>
            <person name="Blanchette R.A."/>
            <person name="Henrissat B."/>
            <person name="Martinez A.T."/>
            <person name="Otillar R."/>
            <person name="Spatafora J.W."/>
            <person name="Yadav J.S."/>
            <person name="Aerts A."/>
            <person name="Benoit I."/>
            <person name="Boyd A."/>
            <person name="Carlson A."/>
            <person name="Copeland A."/>
            <person name="Coutinho P.M."/>
            <person name="de Vries R.P."/>
            <person name="Ferreira P."/>
            <person name="Findley K."/>
            <person name="Foster B."/>
            <person name="Gaskell J."/>
            <person name="Glotzer D."/>
            <person name="Gorecki P."/>
            <person name="Heitman J."/>
            <person name="Hesse C."/>
            <person name="Hori C."/>
            <person name="Igarashi K."/>
            <person name="Jurgens J.A."/>
            <person name="Kallen N."/>
            <person name="Kersten P."/>
            <person name="Kohler A."/>
            <person name="Kuees U."/>
            <person name="Kumar T.K.A."/>
            <person name="Kuo A."/>
            <person name="LaButti K."/>
            <person name="Larrondo L.F."/>
            <person name="Lindquist E."/>
            <person name="Ling A."/>
            <person name="Lombard V."/>
            <person name="Lucas S."/>
            <person name="Lundell T."/>
            <person name="Martin R."/>
            <person name="McLaughlin D.J."/>
            <person name="Morgenstern I."/>
            <person name="Morin E."/>
            <person name="Murat C."/>
            <person name="Nagy L.G."/>
            <person name="Nolan M."/>
            <person name="Ohm R.A."/>
            <person name="Patyshakuliyeva A."/>
            <person name="Rokas A."/>
            <person name="Ruiz-Duenas F.J."/>
            <person name="Sabat G."/>
            <person name="Salamov A."/>
            <person name="Samejima M."/>
            <person name="Schmutz J."/>
            <person name="Slot J.C."/>
            <person name="St John F."/>
            <person name="Stenlid J."/>
            <person name="Sun H."/>
            <person name="Sun S."/>
            <person name="Syed K."/>
            <person name="Tsang A."/>
            <person name="Wiebenga A."/>
            <person name="Young D."/>
            <person name="Pisabarro A."/>
            <person name="Eastwood D.C."/>
            <person name="Martin F."/>
            <person name="Cullen D."/>
            <person name="Grigoriev I.V."/>
            <person name="Hibbett D.S."/>
        </authorList>
    </citation>
    <scope>NUCLEOTIDE SEQUENCE [LARGE SCALE GENOMIC DNA]</scope>
    <source>
        <strain evidence="2">RWD-64-598 SS2</strain>
    </source>
</reference>
<comment type="caution">
    <text evidence="1">The sequence shown here is derived from an EMBL/GenBank/DDBJ whole genome shotgun (WGS) entry which is preliminary data.</text>
</comment>
<sequence length="106" mass="11492">MPSACPNPCSSTALTAESFSPRTRAVSHSIVQAARTSLSNSKVMTYGFHVDMGPRIRCGTVDMMLRCIRIFWRVHPKGENREALCCEVSNIVISRGSDWMGGGGAS</sequence>
<proteinExistence type="predicted"/>
<name>A0A5M3MGD2_CONPW</name>
<evidence type="ECO:0000313" key="2">
    <source>
        <dbReference type="Proteomes" id="UP000053558"/>
    </source>
</evidence>
<dbReference type="GeneID" id="19210714"/>
<dbReference type="EMBL" id="JH711583">
    <property type="protein sequence ID" value="EIW77675.1"/>
    <property type="molecule type" value="Genomic_DNA"/>
</dbReference>
<evidence type="ECO:0000313" key="1">
    <source>
        <dbReference type="EMBL" id="EIW77675.1"/>
    </source>
</evidence>
<gene>
    <name evidence="1" type="ORF">CONPUDRAFT_84083</name>
</gene>
<dbReference type="AlphaFoldDB" id="A0A5M3MGD2"/>
<protein>
    <submittedName>
        <fullName evidence="1">Uncharacterized protein</fullName>
    </submittedName>
</protein>